<name>C0QH65_DESAH</name>
<gene>
    <name evidence="1" type="ordered locus">HRM2_26200</name>
</gene>
<dbReference type="KEGG" id="dat:HRM2_26200"/>
<accession>C0QH65</accession>
<sequence length="37" mass="4595">MVHGKIRFIILVNIVMDYFLDKLERMRIKTRFLSRKI</sequence>
<evidence type="ECO:0000313" key="2">
    <source>
        <dbReference type="Proteomes" id="UP000000442"/>
    </source>
</evidence>
<dbReference type="AlphaFoldDB" id="C0QH65"/>
<dbReference type="Proteomes" id="UP000000442">
    <property type="component" value="Chromosome"/>
</dbReference>
<dbReference type="STRING" id="177437.HRM2_26200"/>
<reference evidence="1 2" key="1">
    <citation type="journal article" date="2009" name="Environ. Microbiol.">
        <title>Genome sequence of Desulfobacterium autotrophicum HRM2, a marine sulfate reducer oxidizing organic carbon completely to carbon dioxide.</title>
        <authorList>
            <person name="Strittmatter A.W."/>
            <person name="Liesegang H."/>
            <person name="Rabus R."/>
            <person name="Decker I."/>
            <person name="Amann J."/>
            <person name="Andres S."/>
            <person name="Henne A."/>
            <person name="Fricke W.F."/>
            <person name="Martinez-Arias R."/>
            <person name="Bartels D."/>
            <person name="Goesmann A."/>
            <person name="Krause L."/>
            <person name="Puehler A."/>
            <person name="Klenk H.P."/>
            <person name="Richter M."/>
            <person name="Schuler M."/>
            <person name="Gloeckner F.O."/>
            <person name="Meyerdierks A."/>
            <person name="Gottschalk G."/>
            <person name="Amann R."/>
        </authorList>
    </citation>
    <scope>NUCLEOTIDE SEQUENCE [LARGE SCALE GENOMIC DNA]</scope>
    <source>
        <strain evidence="2">ATCC 43914 / DSM 3382 / HRM2</strain>
    </source>
</reference>
<evidence type="ECO:0000313" key="1">
    <source>
        <dbReference type="EMBL" id="ACN15714.1"/>
    </source>
</evidence>
<dbReference type="HOGENOM" id="CLU_3342876_0_0_7"/>
<keyword evidence="2" id="KW-1185">Reference proteome</keyword>
<protein>
    <submittedName>
        <fullName evidence="1">Uncharacterized protein</fullName>
    </submittedName>
</protein>
<dbReference type="EMBL" id="CP001087">
    <property type="protein sequence ID" value="ACN15714.1"/>
    <property type="molecule type" value="Genomic_DNA"/>
</dbReference>
<organism evidence="1 2">
    <name type="scientific">Desulforapulum autotrophicum (strain ATCC 43914 / DSM 3382 / VKM B-1955 / HRM2)</name>
    <name type="common">Desulfobacterium autotrophicum</name>
    <dbReference type="NCBI Taxonomy" id="177437"/>
    <lineage>
        <taxon>Bacteria</taxon>
        <taxon>Pseudomonadati</taxon>
        <taxon>Thermodesulfobacteriota</taxon>
        <taxon>Desulfobacteria</taxon>
        <taxon>Desulfobacterales</taxon>
        <taxon>Desulfobacteraceae</taxon>
        <taxon>Desulforapulum</taxon>
    </lineage>
</organism>
<proteinExistence type="predicted"/>